<gene>
    <name evidence="1" type="ordered locus">RB931</name>
</gene>
<dbReference type="OrthoDB" id="303323at2"/>
<evidence type="ECO:0000313" key="1">
    <source>
        <dbReference type="EMBL" id="CAD71825.1"/>
    </source>
</evidence>
<proteinExistence type="predicted"/>
<keyword evidence="2" id="KW-1185">Reference proteome</keyword>
<reference evidence="1 2" key="1">
    <citation type="journal article" date="2003" name="Proc. Natl. Acad. Sci. U.S.A.">
        <title>Complete genome sequence of the marine planctomycete Pirellula sp. strain 1.</title>
        <authorList>
            <person name="Gloeckner F.O."/>
            <person name="Kube M."/>
            <person name="Bauer M."/>
            <person name="Teeling H."/>
            <person name="Lombardot T."/>
            <person name="Ludwig W."/>
            <person name="Gade D."/>
            <person name="Beck A."/>
            <person name="Borzym K."/>
            <person name="Heitmann K."/>
            <person name="Rabus R."/>
            <person name="Schlesner H."/>
            <person name="Amann R."/>
            <person name="Reinhardt R."/>
        </authorList>
    </citation>
    <scope>NUCLEOTIDE SEQUENCE [LARGE SCALE GENOMIC DNA]</scope>
    <source>
        <strain evidence="2">DSM 10527 / NCIMB 13988 / SH1</strain>
    </source>
</reference>
<name>Q7UY23_RHOBA</name>
<protein>
    <submittedName>
        <fullName evidence="1">Uncharacterized protein</fullName>
    </submittedName>
</protein>
<organism evidence="1 2">
    <name type="scientific">Rhodopirellula baltica (strain DSM 10527 / NCIMB 13988 / SH1)</name>
    <dbReference type="NCBI Taxonomy" id="243090"/>
    <lineage>
        <taxon>Bacteria</taxon>
        <taxon>Pseudomonadati</taxon>
        <taxon>Planctomycetota</taxon>
        <taxon>Planctomycetia</taxon>
        <taxon>Pirellulales</taxon>
        <taxon>Pirellulaceae</taxon>
        <taxon>Rhodopirellula</taxon>
    </lineage>
</organism>
<evidence type="ECO:0000313" key="2">
    <source>
        <dbReference type="Proteomes" id="UP000001025"/>
    </source>
</evidence>
<dbReference type="EnsemblBacteria" id="CAD71825">
    <property type="protein sequence ID" value="CAD71825"/>
    <property type="gene ID" value="RB931"/>
</dbReference>
<dbReference type="EMBL" id="BX294134">
    <property type="protein sequence ID" value="CAD71825.1"/>
    <property type="molecule type" value="Genomic_DNA"/>
</dbReference>
<dbReference type="STRING" id="243090.RB931"/>
<dbReference type="Proteomes" id="UP000001025">
    <property type="component" value="Chromosome"/>
</dbReference>
<dbReference type="InParanoid" id="Q7UY23"/>
<dbReference type="HOGENOM" id="CLU_219795_0_0_0"/>
<dbReference type="KEGG" id="rba:RB931"/>
<accession>Q7UY23</accession>
<sequence length="39" mass="4187">MNMVFTLGLRHTAVVCSGLPLMVESQVAQTSFASFRAVS</sequence>
<dbReference type="AlphaFoldDB" id="Q7UY23"/>